<evidence type="ECO:0008006" key="4">
    <source>
        <dbReference type="Google" id="ProtNLM"/>
    </source>
</evidence>
<dbReference type="Proteomes" id="UP000294003">
    <property type="component" value="Unassembled WGS sequence"/>
</dbReference>
<dbReference type="EMBL" id="QJNS01000363">
    <property type="protein sequence ID" value="RYO78754.1"/>
    <property type="molecule type" value="Genomic_DNA"/>
</dbReference>
<name>A0ABY0GWI2_9PEZI</name>
<comment type="caution">
    <text evidence="2">The sequence shown here is derived from an EMBL/GenBank/DDBJ whole genome shotgun (WGS) entry which is preliminary data.</text>
</comment>
<proteinExistence type="predicted"/>
<evidence type="ECO:0000256" key="1">
    <source>
        <dbReference type="SAM" id="MobiDB-lite"/>
    </source>
</evidence>
<protein>
    <recommendedName>
        <fullName evidence="4">GDP/GTP exchange factor Sec2 N-terminal domain-containing protein</fullName>
    </recommendedName>
</protein>
<feature type="region of interest" description="Disordered" evidence="1">
    <location>
        <begin position="1"/>
        <end position="76"/>
    </location>
</feature>
<evidence type="ECO:0000313" key="2">
    <source>
        <dbReference type="EMBL" id="RYO78754.1"/>
    </source>
</evidence>
<feature type="compositionally biased region" description="Basic and acidic residues" evidence="1">
    <location>
        <begin position="32"/>
        <end position="51"/>
    </location>
</feature>
<organism evidence="2 3">
    <name type="scientific">Monosporascus cannonballus</name>
    <dbReference type="NCBI Taxonomy" id="155416"/>
    <lineage>
        <taxon>Eukaryota</taxon>
        <taxon>Fungi</taxon>
        <taxon>Dikarya</taxon>
        <taxon>Ascomycota</taxon>
        <taxon>Pezizomycotina</taxon>
        <taxon>Sordariomycetes</taxon>
        <taxon>Xylariomycetidae</taxon>
        <taxon>Xylariales</taxon>
        <taxon>Xylariales incertae sedis</taxon>
        <taxon>Monosporascus</taxon>
    </lineage>
</organism>
<evidence type="ECO:0000313" key="3">
    <source>
        <dbReference type="Proteomes" id="UP000294003"/>
    </source>
</evidence>
<reference evidence="2 3" key="1">
    <citation type="submission" date="2018-06" db="EMBL/GenBank/DDBJ databases">
        <title>Complete Genomes of Monosporascus.</title>
        <authorList>
            <person name="Robinson A.J."/>
            <person name="Natvig D.O."/>
        </authorList>
    </citation>
    <scope>NUCLEOTIDE SEQUENCE [LARGE SCALE GENOMIC DNA]</scope>
    <source>
        <strain evidence="2 3">CBS 609.92</strain>
    </source>
</reference>
<accession>A0ABY0GWI2</accession>
<feature type="compositionally biased region" description="Basic and acidic residues" evidence="1">
    <location>
        <begin position="67"/>
        <end position="76"/>
    </location>
</feature>
<gene>
    <name evidence="2" type="ORF">DL762_008528</name>
</gene>
<sequence>MDLTSDEGSSEASPELQDSGGSATVPTMIDRTGNEDGSYGRDERKGMERDSAASSAHVSQDPAWPSAEHRKTQARDVEARADELIKELDEIVKSQARDNEALKKAIEDLRSDLEAARRAEASAEAELQDQTTRVENANRACREATDALDVVLGCGKQ</sequence>
<keyword evidence="3" id="KW-1185">Reference proteome</keyword>